<dbReference type="GO" id="GO:0003700">
    <property type="term" value="F:DNA-binding transcription factor activity"/>
    <property type="evidence" value="ECO:0007669"/>
    <property type="project" value="TreeGrafter"/>
</dbReference>
<evidence type="ECO:0000256" key="2">
    <source>
        <dbReference type="PROSITE-ProRule" id="PRU00335"/>
    </source>
</evidence>
<dbReference type="PANTHER" id="PTHR30055">
    <property type="entry name" value="HTH-TYPE TRANSCRIPTIONAL REGULATOR RUTR"/>
    <property type="match status" value="1"/>
</dbReference>
<dbReference type="InterPro" id="IPR036271">
    <property type="entry name" value="Tet_transcr_reg_TetR-rel_C_sf"/>
</dbReference>
<dbReference type="EMBL" id="CP070496">
    <property type="protein sequence ID" value="QSB05240.1"/>
    <property type="molecule type" value="Genomic_DNA"/>
</dbReference>
<dbReference type="PROSITE" id="PS50977">
    <property type="entry name" value="HTH_TETR_2"/>
    <property type="match status" value="1"/>
</dbReference>
<reference evidence="5" key="1">
    <citation type="submission" date="2021-02" db="EMBL/GenBank/DDBJ databases">
        <title>Natronoglycomyces albus gen. nov., sp. nov, a haloalkaliphilic actinobacterium from a soda solonchak soil.</title>
        <authorList>
            <person name="Sorokin D.Y."/>
            <person name="Khijniak T.V."/>
            <person name="Zakharycheva A.P."/>
            <person name="Boueva O.V."/>
            <person name="Ariskina E.V."/>
            <person name="Hahnke R.L."/>
            <person name="Bunk B."/>
            <person name="Sproer C."/>
            <person name="Schumann P."/>
            <person name="Evtushenko L.I."/>
            <person name="Kublanov I.V."/>
        </authorList>
    </citation>
    <scope>NUCLEOTIDE SEQUENCE</scope>
    <source>
        <strain evidence="5">DSM 106290</strain>
    </source>
</reference>
<accession>A0A895XSK0</accession>
<proteinExistence type="predicted"/>
<dbReference type="Pfam" id="PF17933">
    <property type="entry name" value="TetR_C_25"/>
    <property type="match status" value="1"/>
</dbReference>
<feature type="region of interest" description="Disordered" evidence="3">
    <location>
        <begin position="211"/>
        <end position="250"/>
    </location>
</feature>
<keyword evidence="1 2" id="KW-0238">DNA-binding</keyword>
<dbReference type="AlphaFoldDB" id="A0A895XSK0"/>
<dbReference type="Proteomes" id="UP000662939">
    <property type="component" value="Chromosome"/>
</dbReference>
<evidence type="ECO:0000256" key="1">
    <source>
        <dbReference type="ARBA" id="ARBA00023125"/>
    </source>
</evidence>
<dbReference type="SUPFAM" id="SSF46689">
    <property type="entry name" value="Homeodomain-like"/>
    <property type="match status" value="1"/>
</dbReference>
<dbReference type="InterPro" id="IPR009057">
    <property type="entry name" value="Homeodomain-like_sf"/>
</dbReference>
<feature type="DNA-binding region" description="H-T-H motif" evidence="2">
    <location>
        <begin position="32"/>
        <end position="51"/>
    </location>
</feature>
<dbReference type="InterPro" id="IPR041484">
    <property type="entry name" value="TetR_C_25"/>
</dbReference>
<dbReference type="SUPFAM" id="SSF48498">
    <property type="entry name" value="Tetracyclin repressor-like, C-terminal domain"/>
    <property type="match status" value="1"/>
</dbReference>
<dbReference type="Pfam" id="PF00440">
    <property type="entry name" value="TetR_N"/>
    <property type="match status" value="1"/>
</dbReference>
<dbReference type="GO" id="GO:0000976">
    <property type="term" value="F:transcription cis-regulatory region binding"/>
    <property type="evidence" value="ECO:0007669"/>
    <property type="project" value="TreeGrafter"/>
</dbReference>
<dbReference type="RefSeq" id="WP_213171243.1">
    <property type="nucleotide sequence ID" value="NZ_CP070496.1"/>
</dbReference>
<feature type="domain" description="HTH tetR-type" evidence="4">
    <location>
        <begin position="10"/>
        <end position="69"/>
    </location>
</feature>
<dbReference type="PANTHER" id="PTHR30055:SF146">
    <property type="entry name" value="HTH-TYPE TRANSCRIPTIONAL DUAL REGULATOR CECR"/>
    <property type="match status" value="1"/>
</dbReference>
<dbReference type="PRINTS" id="PR00455">
    <property type="entry name" value="HTHTETR"/>
</dbReference>
<organism evidence="5 6">
    <name type="scientific">Natronoglycomyces albus</name>
    <dbReference type="NCBI Taxonomy" id="2811108"/>
    <lineage>
        <taxon>Bacteria</taxon>
        <taxon>Bacillati</taxon>
        <taxon>Actinomycetota</taxon>
        <taxon>Actinomycetes</taxon>
        <taxon>Glycomycetales</taxon>
        <taxon>Glycomycetaceae</taxon>
        <taxon>Natronoglycomyces</taxon>
    </lineage>
</organism>
<evidence type="ECO:0000313" key="6">
    <source>
        <dbReference type="Proteomes" id="UP000662939"/>
    </source>
</evidence>
<name>A0A895XSK0_9ACTN</name>
<evidence type="ECO:0000313" key="5">
    <source>
        <dbReference type="EMBL" id="QSB05240.1"/>
    </source>
</evidence>
<evidence type="ECO:0000259" key="4">
    <source>
        <dbReference type="PROSITE" id="PS50977"/>
    </source>
</evidence>
<evidence type="ECO:0000256" key="3">
    <source>
        <dbReference type="SAM" id="MobiDB-lite"/>
    </source>
</evidence>
<keyword evidence="6" id="KW-1185">Reference proteome</keyword>
<sequence length="263" mass="29515">MRIAPSDDDLSSAARIRNAAIELFARDGFDTGLRAIANHADVSLGLIRHHYGSKDGLRSACDAHILSVVEGLMAAKFDSENPTATFIQQLASSAEYTTLTRYMVRDLQAGGQFARDFMERLIEHTQTYLERGVELGTLKPSIDPAGRARFLTNAAMGSMLIEFGLLSDQSTEATWQQYVDRVTLPALELYTQGLFTDRQMLDAYLSYVSDPPERDAEAQPDAELAPRPPTITRHPQKGPDYVHSHQHFQAHQDIRLRHRFERT</sequence>
<dbReference type="Gene3D" id="1.10.357.10">
    <property type="entry name" value="Tetracycline Repressor, domain 2"/>
    <property type="match status" value="1"/>
</dbReference>
<dbReference type="KEGG" id="nav:JQS30_16035"/>
<gene>
    <name evidence="5" type="ORF">JQS30_16035</name>
</gene>
<dbReference type="InterPro" id="IPR001647">
    <property type="entry name" value="HTH_TetR"/>
</dbReference>
<protein>
    <submittedName>
        <fullName evidence="5">TetR family transcriptional regulator</fullName>
    </submittedName>
</protein>
<dbReference type="InterPro" id="IPR050109">
    <property type="entry name" value="HTH-type_TetR-like_transc_reg"/>
</dbReference>